<feature type="domain" description="F-box" evidence="1">
    <location>
        <begin position="6"/>
        <end position="46"/>
    </location>
</feature>
<protein>
    <recommendedName>
        <fullName evidence="1">F-box domain-containing protein</fullName>
    </recommendedName>
</protein>
<comment type="caution">
    <text evidence="2">The sequence shown here is derived from an EMBL/GenBank/DDBJ whole genome shotgun (WGS) entry which is preliminary data.</text>
</comment>
<dbReference type="SUPFAM" id="SSF81383">
    <property type="entry name" value="F-box domain"/>
    <property type="match status" value="1"/>
</dbReference>
<organism evidence="2 3">
    <name type="scientific">Chlamydomonas eustigma</name>
    <dbReference type="NCBI Taxonomy" id="1157962"/>
    <lineage>
        <taxon>Eukaryota</taxon>
        <taxon>Viridiplantae</taxon>
        <taxon>Chlorophyta</taxon>
        <taxon>core chlorophytes</taxon>
        <taxon>Chlorophyceae</taxon>
        <taxon>CS clade</taxon>
        <taxon>Chlamydomonadales</taxon>
        <taxon>Chlamydomonadaceae</taxon>
        <taxon>Chlamydomonas</taxon>
    </lineage>
</organism>
<dbReference type="Pfam" id="PF00646">
    <property type="entry name" value="F-box"/>
    <property type="match status" value="1"/>
</dbReference>
<gene>
    <name evidence="2" type="ORF">CEUSTIGMA_g5958.t1</name>
</gene>
<evidence type="ECO:0000259" key="1">
    <source>
        <dbReference type="Pfam" id="PF00646"/>
    </source>
</evidence>
<dbReference type="AlphaFoldDB" id="A0A250X634"/>
<reference evidence="2 3" key="1">
    <citation type="submission" date="2017-08" db="EMBL/GenBank/DDBJ databases">
        <title>Acidophilic green algal genome provides insights into adaptation to an acidic environment.</title>
        <authorList>
            <person name="Hirooka S."/>
            <person name="Hirose Y."/>
            <person name="Kanesaki Y."/>
            <person name="Higuchi S."/>
            <person name="Fujiwara T."/>
            <person name="Onuma R."/>
            <person name="Era A."/>
            <person name="Ohbayashi R."/>
            <person name="Uzuka A."/>
            <person name="Nozaki H."/>
            <person name="Yoshikawa H."/>
            <person name="Miyagishima S.Y."/>
        </authorList>
    </citation>
    <scope>NUCLEOTIDE SEQUENCE [LARGE SCALE GENOMIC DNA]</scope>
    <source>
        <strain evidence="2 3">NIES-2499</strain>
    </source>
</reference>
<evidence type="ECO:0000313" key="2">
    <source>
        <dbReference type="EMBL" id="GAX78518.1"/>
    </source>
</evidence>
<proteinExistence type="predicted"/>
<accession>A0A250X634</accession>
<dbReference type="OrthoDB" id="539126at2759"/>
<name>A0A250X634_9CHLO</name>
<sequence>MSEATLLDIPQNAVCLILRFCDPYSFCSMSRACKYLLDMASSPGLWPDFKDDGIIFSCIRKTLSSVLHLPPQIYLLSDDSKRSSKFCISCPLYNLRGRLGVNDVEELASNTSRAIQDMIDNMPDWNKSWMPLPVNSRIIEHSGSINSKDSLPPHSVIKVCRADRGTLRFSLNPSVGVPLTYHDQLRGLPDLGALFISALNLLPGSCLNGQPPAKLADAGNISNDPTLGLPIFYCGGVGNK</sequence>
<dbReference type="EMBL" id="BEGY01000033">
    <property type="protein sequence ID" value="GAX78518.1"/>
    <property type="molecule type" value="Genomic_DNA"/>
</dbReference>
<dbReference type="InterPro" id="IPR036047">
    <property type="entry name" value="F-box-like_dom_sf"/>
</dbReference>
<evidence type="ECO:0000313" key="3">
    <source>
        <dbReference type="Proteomes" id="UP000232323"/>
    </source>
</evidence>
<dbReference type="InterPro" id="IPR001810">
    <property type="entry name" value="F-box_dom"/>
</dbReference>
<dbReference type="Proteomes" id="UP000232323">
    <property type="component" value="Unassembled WGS sequence"/>
</dbReference>
<keyword evidence="3" id="KW-1185">Reference proteome</keyword>